<name>A0A0E9PI84_ANGAN</name>
<dbReference type="AlphaFoldDB" id="A0A0E9PI84"/>
<organism evidence="1">
    <name type="scientific">Anguilla anguilla</name>
    <name type="common">European freshwater eel</name>
    <name type="synonym">Muraena anguilla</name>
    <dbReference type="NCBI Taxonomy" id="7936"/>
    <lineage>
        <taxon>Eukaryota</taxon>
        <taxon>Metazoa</taxon>
        <taxon>Chordata</taxon>
        <taxon>Craniata</taxon>
        <taxon>Vertebrata</taxon>
        <taxon>Euteleostomi</taxon>
        <taxon>Actinopterygii</taxon>
        <taxon>Neopterygii</taxon>
        <taxon>Teleostei</taxon>
        <taxon>Anguilliformes</taxon>
        <taxon>Anguillidae</taxon>
        <taxon>Anguilla</taxon>
    </lineage>
</organism>
<sequence>MYPSYSQDSYGLIYYGSTQNTAIKQLYIFKQIFSTGCRQILPYF</sequence>
<accession>A0A0E9PI84</accession>
<dbReference type="EMBL" id="GBXM01104570">
    <property type="protein sequence ID" value="JAH04007.1"/>
    <property type="molecule type" value="Transcribed_RNA"/>
</dbReference>
<proteinExistence type="predicted"/>
<evidence type="ECO:0000313" key="1">
    <source>
        <dbReference type="EMBL" id="JAH04007.1"/>
    </source>
</evidence>
<reference evidence="1" key="2">
    <citation type="journal article" date="2015" name="Fish Shellfish Immunol.">
        <title>Early steps in the European eel (Anguilla anguilla)-Vibrio vulnificus interaction in the gills: Role of the RtxA13 toxin.</title>
        <authorList>
            <person name="Callol A."/>
            <person name="Pajuelo D."/>
            <person name="Ebbesson L."/>
            <person name="Teles M."/>
            <person name="MacKenzie S."/>
            <person name="Amaro C."/>
        </authorList>
    </citation>
    <scope>NUCLEOTIDE SEQUENCE</scope>
</reference>
<reference evidence="1" key="1">
    <citation type="submission" date="2014-11" db="EMBL/GenBank/DDBJ databases">
        <authorList>
            <person name="Amaro Gonzalez C."/>
        </authorList>
    </citation>
    <scope>NUCLEOTIDE SEQUENCE</scope>
</reference>
<protein>
    <submittedName>
        <fullName evidence="1">Uncharacterized protein</fullName>
    </submittedName>
</protein>